<accession>A0A0B4XPM0</accession>
<dbReference type="HOGENOM" id="CLU_092688_6_1_6"/>
<protein>
    <recommendedName>
        <fullName evidence="2">Ribosomal silencing factor RsfS</fullName>
    </recommendedName>
</protein>
<comment type="subcellular location">
    <subcellularLocation>
        <location evidence="2">Cytoplasm</location>
    </subcellularLocation>
</comment>
<sequence length="127" mass="13956">MTDRTPDLLDITLAALDELKARNVSSIDVRKLTSIADNMVIATGTSSRHVKALADNVVEQAKASGFPPVGVEGQQNAEWILVDLGDVIVHVMLPATREFYDLERLWRDPHQHPDRGTADNGGKERDA</sequence>
<dbReference type="Pfam" id="PF02410">
    <property type="entry name" value="RsfS"/>
    <property type="match status" value="1"/>
</dbReference>
<keyword evidence="2" id="KW-0963">Cytoplasm</keyword>
<evidence type="ECO:0000256" key="3">
    <source>
        <dbReference type="SAM" id="MobiDB-lite"/>
    </source>
</evidence>
<keyword evidence="2" id="KW-0810">Translation regulation</keyword>
<dbReference type="GO" id="GO:0042256">
    <property type="term" value="P:cytosolic ribosome assembly"/>
    <property type="evidence" value="ECO:0007669"/>
    <property type="project" value="UniProtKB-UniRule"/>
</dbReference>
<gene>
    <name evidence="2" type="primary">rsfS</name>
    <name evidence="4" type="ORF">S7S_13645</name>
</gene>
<feature type="region of interest" description="Disordered" evidence="3">
    <location>
        <begin position="105"/>
        <end position="127"/>
    </location>
</feature>
<evidence type="ECO:0000256" key="1">
    <source>
        <dbReference type="ARBA" id="ARBA00010574"/>
    </source>
</evidence>
<reference evidence="4 5" key="1">
    <citation type="journal article" date="2012" name="J. Bacteriol.">
        <title>Genome sequence of an alkane-degrading bacterium, Alcanivorax pacificus type strain W11-5, isolated from deep sea sediment.</title>
        <authorList>
            <person name="Lai Q."/>
            <person name="Shao Z."/>
        </authorList>
    </citation>
    <scope>NUCLEOTIDE SEQUENCE [LARGE SCALE GENOMIC DNA]</scope>
    <source>
        <strain evidence="4 5">W11-5</strain>
    </source>
</reference>
<dbReference type="EMBL" id="CP004387">
    <property type="protein sequence ID" value="AJD49141.1"/>
    <property type="molecule type" value="Genomic_DNA"/>
</dbReference>
<proteinExistence type="inferred from homology"/>
<dbReference type="SUPFAM" id="SSF81301">
    <property type="entry name" value="Nucleotidyltransferase"/>
    <property type="match status" value="1"/>
</dbReference>
<dbReference type="Proteomes" id="UP000006764">
    <property type="component" value="Chromosome"/>
</dbReference>
<dbReference type="PANTHER" id="PTHR21043">
    <property type="entry name" value="IOJAP SUPERFAMILY ORTHOLOG"/>
    <property type="match status" value="1"/>
</dbReference>
<dbReference type="AlphaFoldDB" id="A0A0B4XPM0"/>
<dbReference type="GO" id="GO:0017148">
    <property type="term" value="P:negative regulation of translation"/>
    <property type="evidence" value="ECO:0007669"/>
    <property type="project" value="UniProtKB-UniRule"/>
</dbReference>
<dbReference type="STRING" id="391936.S7S_13645"/>
<name>A0A0B4XPM0_9GAMM</name>
<dbReference type="InterPro" id="IPR004394">
    <property type="entry name" value="Iojap/RsfS/C7orf30"/>
</dbReference>
<dbReference type="GO" id="GO:0090071">
    <property type="term" value="P:negative regulation of ribosome biogenesis"/>
    <property type="evidence" value="ECO:0007669"/>
    <property type="project" value="UniProtKB-UniRule"/>
</dbReference>
<dbReference type="KEGG" id="apac:S7S_13645"/>
<dbReference type="PANTHER" id="PTHR21043:SF0">
    <property type="entry name" value="MITOCHONDRIAL ASSEMBLY OF RIBOSOMAL LARGE SUBUNIT PROTEIN 1"/>
    <property type="match status" value="1"/>
</dbReference>
<dbReference type="OrthoDB" id="9793681at2"/>
<dbReference type="RefSeq" id="WP_008734150.1">
    <property type="nucleotide sequence ID" value="NZ_CP004387.1"/>
</dbReference>
<dbReference type="InterPro" id="IPR043519">
    <property type="entry name" value="NT_sf"/>
</dbReference>
<dbReference type="NCBIfam" id="TIGR00090">
    <property type="entry name" value="rsfS_iojap_ybeB"/>
    <property type="match status" value="1"/>
</dbReference>
<dbReference type="GO" id="GO:0043023">
    <property type="term" value="F:ribosomal large subunit binding"/>
    <property type="evidence" value="ECO:0007669"/>
    <property type="project" value="TreeGrafter"/>
</dbReference>
<comment type="similarity">
    <text evidence="1 2">Belongs to the Iojap/RsfS family.</text>
</comment>
<organism evidence="4 5">
    <name type="scientific">Isoalcanivorax pacificus W11-5</name>
    <dbReference type="NCBI Taxonomy" id="391936"/>
    <lineage>
        <taxon>Bacteria</taxon>
        <taxon>Pseudomonadati</taxon>
        <taxon>Pseudomonadota</taxon>
        <taxon>Gammaproteobacteria</taxon>
        <taxon>Oceanospirillales</taxon>
        <taxon>Alcanivoracaceae</taxon>
        <taxon>Isoalcanivorax</taxon>
    </lineage>
</organism>
<dbReference type="HAMAP" id="MF_01477">
    <property type="entry name" value="Iojap_RsfS"/>
    <property type="match status" value="1"/>
</dbReference>
<evidence type="ECO:0000313" key="4">
    <source>
        <dbReference type="EMBL" id="AJD49141.1"/>
    </source>
</evidence>
<comment type="function">
    <text evidence="2">Functions as a ribosomal silencing factor. Interacts with ribosomal protein uL14 (rplN), blocking formation of intersubunit bridge B8. Prevents association of the 30S and 50S ribosomal subunits and the formation of functional ribosomes, thus repressing translation.</text>
</comment>
<evidence type="ECO:0000256" key="2">
    <source>
        <dbReference type="HAMAP-Rule" id="MF_01477"/>
    </source>
</evidence>
<keyword evidence="2" id="KW-0678">Repressor</keyword>
<dbReference type="Gene3D" id="3.30.460.10">
    <property type="entry name" value="Beta Polymerase, domain 2"/>
    <property type="match status" value="1"/>
</dbReference>
<keyword evidence="5" id="KW-1185">Reference proteome</keyword>
<evidence type="ECO:0000313" key="5">
    <source>
        <dbReference type="Proteomes" id="UP000006764"/>
    </source>
</evidence>
<comment type="subunit">
    <text evidence="2">Interacts with ribosomal protein uL14 (rplN).</text>
</comment>
<dbReference type="GO" id="GO:0005737">
    <property type="term" value="C:cytoplasm"/>
    <property type="evidence" value="ECO:0007669"/>
    <property type="project" value="UniProtKB-SubCell"/>
</dbReference>